<protein>
    <submittedName>
        <fullName evidence="2">Protein Atu4866</fullName>
    </submittedName>
</protein>
<dbReference type="Gene3D" id="2.40.128.290">
    <property type="entry name" value="Uncharacterised protein Atu4866, PF11512"/>
    <property type="match status" value="1"/>
</dbReference>
<sequence length="128" mass="14215">MDRSDLFRLLPGLAVAAAMFAVAALATPDTIDVDKASTGSILMQAEKTTEATHSYAGMWVTANRNIRHELLPNGRYVEARGSREKAYQGRYWIVGDHIEYVDDTGFTADGDFRDGVLYHAGMVMTRER</sequence>
<gene>
    <name evidence="2" type="ORF">SAMN02982922_3419</name>
</gene>
<evidence type="ECO:0000313" key="3">
    <source>
        <dbReference type="Proteomes" id="UP000193083"/>
    </source>
</evidence>
<accession>A0A1X7P7J6</accession>
<evidence type="ECO:0000256" key="1">
    <source>
        <dbReference type="SAM" id="SignalP"/>
    </source>
</evidence>
<dbReference type="InterPro" id="IPR038646">
    <property type="entry name" value="Atu4866-like_sf"/>
</dbReference>
<evidence type="ECO:0000313" key="2">
    <source>
        <dbReference type="EMBL" id="SMH46813.1"/>
    </source>
</evidence>
<dbReference type="InterPro" id="IPR020955">
    <property type="entry name" value="Uncharacterised_Atu4866"/>
</dbReference>
<dbReference type="Proteomes" id="UP000193083">
    <property type="component" value="Unassembled WGS sequence"/>
</dbReference>
<name>A0A1X7P7J6_9HYPH</name>
<dbReference type="EMBL" id="FXBL01000004">
    <property type="protein sequence ID" value="SMH46813.1"/>
    <property type="molecule type" value="Genomic_DNA"/>
</dbReference>
<organism evidence="2 3">
    <name type="scientific">Mesorhizobium australicum</name>
    <dbReference type="NCBI Taxonomy" id="536018"/>
    <lineage>
        <taxon>Bacteria</taxon>
        <taxon>Pseudomonadati</taxon>
        <taxon>Pseudomonadota</taxon>
        <taxon>Alphaproteobacteria</taxon>
        <taxon>Hyphomicrobiales</taxon>
        <taxon>Phyllobacteriaceae</taxon>
        <taxon>Mesorhizobium</taxon>
    </lineage>
</organism>
<reference evidence="2 3" key="1">
    <citation type="submission" date="2017-04" db="EMBL/GenBank/DDBJ databases">
        <authorList>
            <person name="Afonso C.L."/>
            <person name="Miller P.J."/>
            <person name="Scott M.A."/>
            <person name="Spackman E."/>
            <person name="Goraichik I."/>
            <person name="Dimitrov K.M."/>
            <person name="Suarez D.L."/>
            <person name="Swayne D.E."/>
        </authorList>
    </citation>
    <scope>NUCLEOTIDE SEQUENCE [LARGE SCALE GENOMIC DNA]</scope>
    <source>
        <strain evidence="2 3">B5P</strain>
    </source>
</reference>
<keyword evidence="3" id="KW-1185">Reference proteome</keyword>
<feature type="chain" id="PRO_5010889749" evidence="1">
    <location>
        <begin position="24"/>
        <end position="128"/>
    </location>
</feature>
<keyword evidence="1" id="KW-0732">Signal</keyword>
<dbReference type="Pfam" id="PF11512">
    <property type="entry name" value="Atu4866"/>
    <property type="match status" value="1"/>
</dbReference>
<feature type="signal peptide" evidence="1">
    <location>
        <begin position="1"/>
        <end position="23"/>
    </location>
</feature>
<dbReference type="AlphaFoldDB" id="A0A1X7P7J6"/>
<proteinExistence type="predicted"/>